<organism evidence="4 5">
    <name type="scientific">Tetranychus urticae</name>
    <name type="common">Two-spotted spider mite</name>
    <dbReference type="NCBI Taxonomy" id="32264"/>
    <lineage>
        <taxon>Eukaryota</taxon>
        <taxon>Metazoa</taxon>
        <taxon>Ecdysozoa</taxon>
        <taxon>Arthropoda</taxon>
        <taxon>Chelicerata</taxon>
        <taxon>Arachnida</taxon>
        <taxon>Acari</taxon>
        <taxon>Acariformes</taxon>
        <taxon>Trombidiformes</taxon>
        <taxon>Prostigmata</taxon>
        <taxon>Eleutherengona</taxon>
        <taxon>Raphignathae</taxon>
        <taxon>Tetranychoidea</taxon>
        <taxon>Tetranychidae</taxon>
        <taxon>Tetranychus</taxon>
    </lineage>
</organism>
<accession>T1K456</accession>
<comment type="similarity">
    <text evidence="1">Belongs to the GDA1/CD39 NTPase family.</text>
</comment>
<evidence type="ECO:0000313" key="4">
    <source>
        <dbReference type="EnsemblMetazoa" id="tetur05g01400.1"/>
    </source>
</evidence>
<keyword evidence="2" id="KW-0378">Hydrolase</keyword>
<dbReference type="Gene3D" id="3.30.420.150">
    <property type="entry name" value="Exopolyphosphatase. Domain 2"/>
    <property type="match status" value="1"/>
</dbReference>
<dbReference type="GO" id="GO:0017111">
    <property type="term" value="F:ribonucleoside triphosphate phosphatase activity"/>
    <property type="evidence" value="ECO:0007669"/>
    <property type="project" value="TreeGrafter"/>
</dbReference>
<name>T1K456_TETUR</name>
<dbReference type="GO" id="GO:0004382">
    <property type="term" value="F:GDP phosphatase activity"/>
    <property type="evidence" value="ECO:0007669"/>
    <property type="project" value="TreeGrafter"/>
</dbReference>
<protein>
    <submittedName>
        <fullName evidence="4">Uncharacterized protein</fullName>
    </submittedName>
</protein>
<dbReference type="HOGENOM" id="CLU_010246_2_3_1"/>
<dbReference type="Gene3D" id="3.30.420.40">
    <property type="match status" value="1"/>
</dbReference>
<dbReference type="STRING" id="32264.T1K456"/>
<feature type="transmembrane region" description="Helical" evidence="3">
    <location>
        <begin position="459"/>
        <end position="484"/>
    </location>
</feature>
<dbReference type="OMA" id="DSTINWS"/>
<dbReference type="PANTHER" id="PTHR11782">
    <property type="entry name" value="ADENOSINE/GUANOSINE DIPHOSPHATASE"/>
    <property type="match status" value="1"/>
</dbReference>
<dbReference type="GO" id="GO:0045134">
    <property type="term" value="F:UDP phosphatase activity"/>
    <property type="evidence" value="ECO:0007669"/>
    <property type="project" value="TreeGrafter"/>
</dbReference>
<keyword evidence="3" id="KW-1133">Transmembrane helix</keyword>
<evidence type="ECO:0000256" key="1">
    <source>
        <dbReference type="ARBA" id="ARBA00009283"/>
    </source>
</evidence>
<evidence type="ECO:0000256" key="2">
    <source>
        <dbReference type="ARBA" id="ARBA00022801"/>
    </source>
</evidence>
<dbReference type="eggNOG" id="KOG1386">
    <property type="taxonomic scope" value="Eukaryota"/>
</dbReference>
<keyword evidence="5" id="KW-1185">Reference proteome</keyword>
<dbReference type="OrthoDB" id="6372431at2759"/>
<dbReference type="GO" id="GO:0009134">
    <property type="term" value="P:nucleoside diphosphate catabolic process"/>
    <property type="evidence" value="ECO:0007669"/>
    <property type="project" value="TreeGrafter"/>
</dbReference>
<dbReference type="AlphaFoldDB" id="T1K456"/>
<dbReference type="PANTHER" id="PTHR11782:SF83">
    <property type="entry name" value="GUANOSINE-DIPHOSPHATASE"/>
    <property type="match status" value="1"/>
</dbReference>
<keyword evidence="3" id="KW-0812">Transmembrane</keyword>
<dbReference type="KEGG" id="tut:107360652"/>
<dbReference type="EnsemblMetazoa" id="tetur05g01400.1">
    <property type="protein sequence ID" value="tetur05g01400.1"/>
    <property type="gene ID" value="tetur05g01400"/>
</dbReference>
<evidence type="ECO:0000313" key="5">
    <source>
        <dbReference type="Proteomes" id="UP000015104"/>
    </source>
</evidence>
<dbReference type="GO" id="GO:0005886">
    <property type="term" value="C:plasma membrane"/>
    <property type="evidence" value="ECO:0007669"/>
    <property type="project" value="TreeGrafter"/>
</dbReference>
<proteinExistence type="inferred from homology"/>
<dbReference type="InterPro" id="IPR000407">
    <property type="entry name" value="GDA1_CD39_NTPase"/>
</dbReference>
<sequence>MALTPRIKSAIFFTSGFILFTVSAIVYTIYNHKTHYQYGVLIDSGNPNITISLYRWPVDRYNKTGLAELAETCISNDLTEYLANSSDLSPVFQPCLSRVIGSLDNDEPTSTSSASQLFFTVSGPLFLLNMTSHQEVSSLVDSVSAYLSNNTKLNVQPVTFIGDENGAIYPWIAVNSLEARTHSESIGSPKHSGVIEISYTESSISLEVKNKSLIPSEQVNSLVDISLFGKNHSLYGKKYSCFGSDKGRLRYITELIVDSRESTLGDPCLPIGVNQTINTQDLIQMRDPCLHTSKSMELNKEYTLMGKGDGQTCSKMISDLLDKSKCEDNPATCYKSPSIAPDDVVYTAVADLLYPVTVLKLPANHSIDENDYFNQSISLCGMSRDDLLITSGGKLAPTSLCFQLLYNYHIIQDVFGLKGNWSKIVFDPSLRGDSTINWSTGFMINATSSIPNLTAPKHWISTICCIVLITIAAAYLVCGFYFLIASLRAQRVPNKEIYQPIQQQPQP</sequence>
<dbReference type="Pfam" id="PF01150">
    <property type="entry name" value="GDA1_CD39"/>
    <property type="match status" value="1"/>
</dbReference>
<keyword evidence="3" id="KW-0472">Membrane</keyword>
<dbReference type="EMBL" id="CAEY01001565">
    <property type="status" value="NOT_ANNOTATED_CDS"/>
    <property type="molecule type" value="Genomic_DNA"/>
</dbReference>
<evidence type="ECO:0000256" key="3">
    <source>
        <dbReference type="SAM" id="Phobius"/>
    </source>
</evidence>
<gene>
    <name evidence="4" type="primary">107360652</name>
</gene>
<dbReference type="Proteomes" id="UP000015104">
    <property type="component" value="Unassembled WGS sequence"/>
</dbReference>
<reference evidence="4" key="2">
    <citation type="submission" date="2015-06" db="UniProtKB">
        <authorList>
            <consortium name="EnsemblMetazoa"/>
        </authorList>
    </citation>
    <scope>IDENTIFICATION</scope>
</reference>
<reference evidence="5" key="1">
    <citation type="submission" date="2011-08" db="EMBL/GenBank/DDBJ databases">
        <authorList>
            <person name="Rombauts S."/>
        </authorList>
    </citation>
    <scope>NUCLEOTIDE SEQUENCE</scope>
    <source>
        <strain evidence="5">London</strain>
    </source>
</reference>